<reference evidence="3 4" key="1">
    <citation type="journal article" date="2018" name="Proc. Natl. Acad. Sci. U.S.A.">
        <title>Linking secondary metabolites to gene clusters through genome sequencing of six diverse Aspergillus species.</title>
        <authorList>
            <person name="Kaerboelling I."/>
            <person name="Vesth T.C."/>
            <person name="Frisvad J.C."/>
            <person name="Nybo J.L."/>
            <person name="Theobald S."/>
            <person name="Kuo A."/>
            <person name="Bowyer P."/>
            <person name="Matsuda Y."/>
            <person name="Mondo S."/>
            <person name="Lyhne E.K."/>
            <person name="Kogle M.E."/>
            <person name="Clum A."/>
            <person name="Lipzen A."/>
            <person name="Salamov A."/>
            <person name="Ngan C.Y."/>
            <person name="Daum C."/>
            <person name="Chiniquy J."/>
            <person name="Barry K."/>
            <person name="LaButti K."/>
            <person name="Haridas S."/>
            <person name="Simmons B.A."/>
            <person name="Magnuson J.K."/>
            <person name="Mortensen U.H."/>
            <person name="Larsen T.O."/>
            <person name="Grigoriev I.V."/>
            <person name="Baker S.E."/>
            <person name="Andersen M.R."/>
        </authorList>
    </citation>
    <scope>NUCLEOTIDE SEQUENCE [LARGE SCALE GENOMIC DNA]</scope>
    <source>
        <strain evidence="3 4">IBT 24754</strain>
    </source>
</reference>
<feature type="region of interest" description="Disordered" evidence="1">
    <location>
        <begin position="327"/>
        <end position="463"/>
    </location>
</feature>
<accession>A0A2T5LT27</accession>
<evidence type="ECO:0000313" key="3">
    <source>
        <dbReference type="EMBL" id="PTU19421.1"/>
    </source>
</evidence>
<dbReference type="Pfam" id="PF13380">
    <property type="entry name" value="CoA_binding_2"/>
    <property type="match status" value="1"/>
</dbReference>
<feature type="compositionally biased region" description="Basic and acidic residues" evidence="1">
    <location>
        <begin position="454"/>
        <end position="463"/>
    </location>
</feature>
<dbReference type="VEuPathDB" id="FungiDB:P175DRAFT_0441407"/>
<dbReference type="AlphaFoldDB" id="A0A2T5LT27"/>
<protein>
    <recommendedName>
        <fullName evidence="2">CoA-binding domain-containing protein</fullName>
    </recommendedName>
</protein>
<dbReference type="Gene3D" id="3.40.50.720">
    <property type="entry name" value="NAD(P)-binding Rossmann-like Domain"/>
    <property type="match status" value="1"/>
</dbReference>
<dbReference type="SUPFAM" id="SSF51735">
    <property type="entry name" value="NAD(P)-binding Rossmann-fold domains"/>
    <property type="match status" value="1"/>
</dbReference>
<feature type="compositionally biased region" description="Basic residues" evidence="1">
    <location>
        <begin position="400"/>
        <end position="419"/>
    </location>
</feature>
<feature type="compositionally biased region" description="Polar residues" evidence="1">
    <location>
        <begin position="427"/>
        <end position="446"/>
    </location>
</feature>
<dbReference type="InterPro" id="IPR003781">
    <property type="entry name" value="CoA-bd"/>
</dbReference>
<dbReference type="InterPro" id="IPR036291">
    <property type="entry name" value="NAD(P)-bd_dom_sf"/>
</dbReference>
<evidence type="ECO:0000259" key="2">
    <source>
        <dbReference type="Pfam" id="PF13380"/>
    </source>
</evidence>
<dbReference type="RefSeq" id="XP_040750813.1">
    <property type="nucleotide sequence ID" value="XM_040894073.1"/>
</dbReference>
<dbReference type="PANTHER" id="PTHR33303">
    <property type="entry name" value="CYTOPLASMIC PROTEIN-RELATED"/>
    <property type="match status" value="1"/>
</dbReference>
<comment type="caution">
    <text evidence="3">The sequence shown here is derived from an EMBL/GenBank/DDBJ whole genome shotgun (WGS) entry which is preliminary data.</text>
</comment>
<proteinExistence type="predicted"/>
<name>A0A2T5LT27_9EURO</name>
<gene>
    <name evidence="3" type="ORF">P175DRAFT_0441407</name>
</gene>
<evidence type="ECO:0000256" key="1">
    <source>
        <dbReference type="SAM" id="MobiDB-lite"/>
    </source>
</evidence>
<sequence>MDAVGRFFSSPRFAVAGASNDAHKFGFKILAWYHQHSLPVTPLNPRTPEIQLSSAHSYDTVASPRLLASPSQTSLSVVTPPAVTLPLLQEAHSVGVPAVWLQPGTFDDAVLDYARSHFEAVIAGDGGSGSEGWCVMPTSSSSFLLDSPIPPHLDLVGAPSRLFQVPPTPSASSALYRSISISQHRKRSYPEPEYNRFRLIHTLHRSPDDLFSSDLDDREDDRHEDIDYLRPSRYRELPHPSLDASLTDSGGEPDAIRRKRCRREDPSLVVAASPLSGVDEKVPADQRLTAAGPLRWSRAVLNVVGKVWDFCWSGPFRGFYAGGGRGYSLDPPQPPPDPYHQSPQTRRGSSPSTFHPSAEKEAVSVPGEYPRDEEEDLHTSWVVVSPREGATTASSPCGRPRARRSAGPRGRVVHRRTPSKRALVPHSPSTFSSPAKPQESPVSAETQRYLAQKRRMEREEDASLRRLNRQLQAMIQEGKQALGTRVEVDDVDMED</sequence>
<dbReference type="EMBL" id="MSFN02000006">
    <property type="protein sequence ID" value="PTU19421.1"/>
    <property type="molecule type" value="Genomic_DNA"/>
</dbReference>
<evidence type="ECO:0000313" key="4">
    <source>
        <dbReference type="Proteomes" id="UP000244073"/>
    </source>
</evidence>
<organism evidence="3 4">
    <name type="scientific">Aspergillus ochraceoroseus IBT 24754</name>
    <dbReference type="NCBI Taxonomy" id="1392256"/>
    <lineage>
        <taxon>Eukaryota</taxon>
        <taxon>Fungi</taxon>
        <taxon>Dikarya</taxon>
        <taxon>Ascomycota</taxon>
        <taxon>Pezizomycotina</taxon>
        <taxon>Eurotiomycetes</taxon>
        <taxon>Eurotiomycetidae</taxon>
        <taxon>Eurotiales</taxon>
        <taxon>Aspergillaceae</taxon>
        <taxon>Aspergillus</taxon>
        <taxon>Aspergillus subgen. Nidulantes</taxon>
    </lineage>
</organism>
<dbReference type="PANTHER" id="PTHR33303:SF2">
    <property type="entry name" value="COA-BINDING DOMAIN-CONTAINING PROTEIN"/>
    <property type="match status" value="1"/>
</dbReference>
<dbReference type="OrthoDB" id="5138418at2759"/>
<feature type="domain" description="CoA-binding" evidence="2">
    <location>
        <begin position="12"/>
        <end position="122"/>
    </location>
</feature>
<feature type="compositionally biased region" description="Polar residues" evidence="1">
    <location>
        <begin position="345"/>
        <end position="355"/>
    </location>
</feature>
<dbReference type="Proteomes" id="UP000244073">
    <property type="component" value="Unassembled WGS sequence"/>
</dbReference>
<dbReference type="GeneID" id="63810955"/>